<keyword evidence="4 7" id="KW-0863">Zinc-finger</keyword>
<keyword evidence="3" id="KW-0677">Repeat</keyword>
<dbReference type="InterPro" id="IPR019786">
    <property type="entry name" value="Zinc_finger_PHD-type_CS"/>
</dbReference>
<evidence type="ECO:0000256" key="8">
    <source>
        <dbReference type="SAM" id="MobiDB-lite"/>
    </source>
</evidence>
<keyword evidence="12" id="KW-1185">Reference proteome</keyword>
<dbReference type="AlphaFoldDB" id="A0A0G2ESY1"/>
<protein>
    <submittedName>
        <fullName evidence="11">Putative phd finger domain-containing protein</fullName>
    </submittedName>
</protein>
<evidence type="ECO:0000313" key="11">
    <source>
        <dbReference type="EMBL" id="KKY25319.1"/>
    </source>
</evidence>
<reference evidence="11 12" key="1">
    <citation type="submission" date="2015-05" db="EMBL/GenBank/DDBJ databases">
        <title>Distinctive expansion of gene families associated with plant cell wall degradation and secondary metabolism in the genomes of grapevine trunk pathogens.</title>
        <authorList>
            <person name="Lawrence D.P."/>
            <person name="Travadon R."/>
            <person name="Rolshausen P.E."/>
            <person name="Baumgartner K."/>
        </authorList>
    </citation>
    <scope>NUCLEOTIDE SEQUENCE [LARGE SCALE GENOMIC DNA]</scope>
    <source>
        <strain evidence="11">UCRPC4</strain>
    </source>
</reference>
<dbReference type="InterPro" id="IPR019787">
    <property type="entry name" value="Znf_PHD-finger"/>
</dbReference>
<evidence type="ECO:0000256" key="2">
    <source>
        <dbReference type="ARBA" id="ARBA00022723"/>
    </source>
</evidence>
<feature type="compositionally biased region" description="Basic residues" evidence="8">
    <location>
        <begin position="1"/>
        <end position="15"/>
    </location>
</feature>
<dbReference type="OrthoDB" id="20839at2759"/>
<name>A0A0G2ESY1_PHACM</name>
<dbReference type="SUPFAM" id="SSF57903">
    <property type="entry name" value="FYVE/PHD zinc finger"/>
    <property type="match status" value="1"/>
</dbReference>
<dbReference type="PANTHER" id="PTHR13793:SF107">
    <property type="entry name" value="BROMODOMAIN-CONTAINING PROTEIN HOMOLOG"/>
    <property type="match status" value="1"/>
</dbReference>
<evidence type="ECO:0000256" key="4">
    <source>
        <dbReference type="ARBA" id="ARBA00022771"/>
    </source>
</evidence>
<sequence>MPRARRSLTGRRRRTVVLPNTPIVPNGVAEDDDHMEEPPRKRMRYVPGGRGGGGRHVLVDGTTIDAFGTPQASARSTRARAQKEDGKEESASPVYSRPRRRPTIQPRYSTATSAVAAVTHNDGYKPREERSWEEMHPDLDLDRAICLVRQPPVELSREQSTIGISVSAKEESSGETQSNDTQTEGFVTTPGRRRLGRPTRDPNFYLNGLLSPRTPRTIPSPAPNPREVLMLPRPSFKHEDPFEAYEMKGNAQVNFVDRSMASVGYQESEMFLRPDRQFLRSAEGTAEEDLDLIPSIQVDGENAAIGSLGVGRVEYDMDEQDFKWLDMHNSRRKNEQAEAIKPAIFEITMTKIEKEWHALEKRIPKPNPKPPQTQRPRSSSAAAVNGEPGPGEEQDTKCAICDDGDCENANAIVFCDGCDLAVHQECYGVPYIPEGQWLCRKCQLLGRGAPTCIFCPNTEGAFKQTNSAKWSHLLCALWIPEVTLGNPSLQEPVNDVEKVPPARWKLTCYICLQKMGACIQCSNKNCYEAFHLTCARRAHLQLKMKAGPGPNSILEKHQLRALCHRHVSPEWRLEHDTDNAIADAKKFYHQTMRHRRWADSQASALSLGANHADITVGAQPRLTLTAGGNKRNRIPKSFWRLPSGSTLVPDILAKSIEGSLQRFNIRRKKEFVTDICRYWTLKRESRRGAALLKRLQLQMDTFSSMEITRRDYVSMGAVGRGRLERRIQFAELLLDDMQKLHQLTEMVKERERQKLEDALLLKSVVDTLYFPIPPLIWPILQKAIQFDSKGIYEEGFSMIRRKLELRLYTSMTDFSTDLTHVFSSQLGVESTSTVELQEQMVGRAQDMSLELREKRKLAKRIIRAVQPAIDDAFRKESELSGRPFEKQMRDLDQMLDNTIMSRRDFIATSVEDDFKTEAVLATGDRASERKSSEPGSKHVTTNGIAHIADVNKNSVANGHVNEDQDTSVHDVSMDDAEALERAESIAQLHGELSADTEMILATHTPPASTDGIKKTVDEVKFPPKKLQDIEPPTPPMSFEGNQQASLAFGGVMWYVEQFDPVGTTVHEERWTGPDVLRAMSEELSEMGDDELHEMADGYGNDASINVNGDVSGAVDTDDEKKKGGQLKKNGKPKRKWRGFR</sequence>
<evidence type="ECO:0000256" key="3">
    <source>
        <dbReference type="ARBA" id="ARBA00022737"/>
    </source>
</evidence>
<reference evidence="11 12" key="2">
    <citation type="submission" date="2015-05" db="EMBL/GenBank/DDBJ databases">
        <authorList>
            <person name="Morales-Cruz A."/>
            <person name="Amrine K.C."/>
            <person name="Cantu D."/>
        </authorList>
    </citation>
    <scope>NUCLEOTIDE SEQUENCE [LARGE SCALE GENOMIC DNA]</scope>
    <source>
        <strain evidence="11">UCRPC4</strain>
    </source>
</reference>
<feature type="region of interest" description="Disordered" evidence="8">
    <location>
        <begin position="1097"/>
        <end position="1140"/>
    </location>
</feature>
<feature type="region of interest" description="Disordered" evidence="8">
    <location>
        <begin position="159"/>
        <end position="227"/>
    </location>
</feature>
<organism evidence="11 12">
    <name type="scientific">Phaeomoniella chlamydospora</name>
    <name type="common">Phaeoacremonium chlamydosporum</name>
    <dbReference type="NCBI Taxonomy" id="158046"/>
    <lineage>
        <taxon>Eukaryota</taxon>
        <taxon>Fungi</taxon>
        <taxon>Dikarya</taxon>
        <taxon>Ascomycota</taxon>
        <taxon>Pezizomycotina</taxon>
        <taxon>Eurotiomycetes</taxon>
        <taxon>Chaetothyriomycetidae</taxon>
        <taxon>Phaeomoniellales</taxon>
        <taxon>Phaeomoniellaceae</taxon>
        <taxon>Phaeomoniella</taxon>
    </lineage>
</organism>
<dbReference type="InterPro" id="IPR013083">
    <property type="entry name" value="Znf_RING/FYVE/PHD"/>
</dbReference>
<dbReference type="PROSITE" id="PS51805">
    <property type="entry name" value="EPHD"/>
    <property type="match status" value="1"/>
</dbReference>
<accession>A0A0G2ESY1</accession>
<evidence type="ECO:0000259" key="10">
    <source>
        <dbReference type="PROSITE" id="PS51805"/>
    </source>
</evidence>
<dbReference type="GO" id="GO:0006357">
    <property type="term" value="P:regulation of transcription by RNA polymerase II"/>
    <property type="evidence" value="ECO:0007669"/>
    <property type="project" value="TreeGrafter"/>
</dbReference>
<evidence type="ECO:0000256" key="7">
    <source>
        <dbReference type="PROSITE-ProRule" id="PRU00146"/>
    </source>
</evidence>
<dbReference type="InterPro" id="IPR034732">
    <property type="entry name" value="EPHD"/>
</dbReference>
<dbReference type="InterPro" id="IPR001965">
    <property type="entry name" value="Znf_PHD"/>
</dbReference>
<feature type="compositionally biased region" description="Basic and acidic residues" evidence="8">
    <location>
        <begin position="81"/>
        <end position="90"/>
    </location>
</feature>
<keyword evidence="2" id="KW-0479">Metal-binding</keyword>
<dbReference type="InterPro" id="IPR019542">
    <property type="entry name" value="Enhancer_polycomb-like_N"/>
</dbReference>
<keyword evidence="5" id="KW-0862">Zinc</keyword>
<evidence type="ECO:0000259" key="9">
    <source>
        <dbReference type="PROSITE" id="PS50016"/>
    </source>
</evidence>
<dbReference type="GO" id="GO:0005634">
    <property type="term" value="C:nucleus"/>
    <property type="evidence" value="ECO:0007669"/>
    <property type="project" value="UniProtKB-SubCell"/>
</dbReference>
<dbReference type="PROSITE" id="PS50016">
    <property type="entry name" value="ZF_PHD_2"/>
    <property type="match status" value="1"/>
</dbReference>
<evidence type="ECO:0000313" key="12">
    <source>
        <dbReference type="Proteomes" id="UP000053317"/>
    </source>
</evidence>
<dbReference type="Proteomes" id="UP000053317">
    <property type="component" value="Unassembled WGS sequence"/>
</dbReference>
<dbReference type="FunFam" id="3.30.40.10:FF:000008">
    <property type="entry name" value="Bromodomain containing 1, isoform CRA_a"/>
    <property type="match status" value="1"/>
</dbReference>
<dbReference type="Pfam" id="PF13832">
    <property type="entry name" value="zf-HC5HC2H_2"/>
    <property type="match status" value="1"/>
</dbReference>
<dbReference type="PROSITE" id="PS01359">
    <property type="entry name" value="ZF_PHD_1"/>
    <property type="match status" value="1"/>
</dbReference>
<evidence type="ECO:0000256" key="1">
    <source>
        <dbReference type="ARBA" id="ARBA00004123"/>
    </source>
</evidence>
<dbReference type="CDD" id="cd15492">
    <property type="entry name" value="PHD_BRPF_JADE_like"/>
    <property type="match status" value="1"/>
</dbReference>
<comment type="subcellular location">
    <subcellularLocation>
        <location evidence="1">Nucleus</location>
    </subcellularLocation>
</comment>
<proteinExistence type="predicted"/>
<feature type="domain" description="PHD-type" evidence="9">
    <location>
        <begin position="395"/>
        <end position="445"/>
    </location>
</feature>
<comment type="caution">
    <text evidence="11">The sequence shown here is derived from an EMBL/GenBank/DDBJ whole genome shotgun (WGS) entry which is preliminary data.</text>
</comment>
<dbReference type="InterPro" id="IPR011011">
    <property type="entry name" value="Znf_FYVE_PHD"/>
</dbReference>
<dbReference type="InterPro" id="IPR050701">
    <property type="entry name" value="Histone_Mod_Regulator"/>
</dbReference>
<dbReference type="PANTHER" id="PTHR13793">
    <property type="entry name" value="PHD FINGER PROTEINS"/>
    <property type="match status" value="1"/>
</dbReference>
<feature type="domain" description="PHD-type" evidence="10">
    <location>
        <begin position="449"/>
        <end position="567"/>
    </location>
</feature>
<gene>
    <name evidence="11" type="ORF">UCRPC4_g01879</name>
</gene>
<dbReference type="GO" id="GO:0008270">
    <property type="term" value="F:zinc ion binding"/>
    <property type="evidence" value="ECO:0007669"/>
    <property type="project" value="UniProtKB-KW"/>
</dbReference>
<dbReference type="FunFam" id="3.30.40.10:FF:000007">
    <property type="entry name" value="Bromodomain containing 1, isoform CRA_b"/>
    <property type="match status" value="1"/>
</dbReference>
<keyword evidence="6" id="KW-0539">Nucleus</keyword>
<evidence type="ECO:0000256" key="6">
    <source>
        <dbReference type="ARBA" id="ARBA00023242"/>
    </source>
</evidence>
<dbReference type="Pfam" id="PF10513">
    <property type="entry name" value="EPL1"/>
    <property type="match status" value="1"/>
</dbReference>
<dbReference type="EMBL" id="LCWF01000044">
    <property type="protein sequence ID" value="KKY25319.1"/>
    <property type="molecule type" value="Genomic_DNA"/>
</dbReference>
<dbReference type="Pfam" id="PF13831">
    <property type="entry name" value="PHD_2"/>
    <property type="match status" value="1"/>
</dbReference>
<evidence type="ECO:0000256" key="5">
    <source>
        <dbReference type="ARBA" id="ARBA00022833"/>
    </source>
</evidence>
<feature type="region of interest" description="Disordered" evidence="8">
    <location>
        <begin position="360"/>
        <end position="394"/>
    </location>
</feature>
<dbReference type="Gene3D" id="3.30.40.10">
    <property type="entry name" value="Zinc/RING finger domain, C3HC4 (zinc finger)"/>
    <property type="match status" value="2"/>
</dbReference>
<feature type="compositionally biased region" description="Basic residues" evidence="8">
    <location>
        <begin position="1123"/>
        <end position="1140"/>
    </location>
</feature>
<feature type="compositionally biased region" description="Polar residues" evidence="8">
    <location>
        <begin position="174"/>
        <end position="186"/>
    </location>
</feature>
<dbReference type="SMART" id="SM00249">
    <property type="entry name" value="PHD"/>
    <property type="match status" value="2"/>
</dbReference>
<feature type="region of interest" description="Disordered" evidence="8">
    <location>
        <begin position="1"/>
        <end position="113"/>
    </location>
</feature>